<name>A0A9Q3C0E8_9BASI</name>
<protein>
    <submittedName>
        <fullName evidence="2">Uncharacterized protein</fullName>
    </submittedName>
</protein>
<organism evidence="2 3">
    <name type="scientific">Austropuccinia psidii MF-1</name>
    <dbReference type="NCBI Taxonomy" id="1389203"/>
    <lineage>
        <taxon>Eukaryota</taxon>
        <taxon>Fungi</taxon>
        <taxon>Dikarya</taxon>
        <taxon>Basidiomycota</taxon>
        <taxon>Pucciniomycotina</taxon>
        <taxon>Pucciniomycetes</taxon>
        <taxon>Pucciniales</taxon>
        <taxon>Sphaerophragmiaceae</taxon>
        <taxon>Austropuccinia</taxon>
    </lineage>
</organism>
<dbReference type="AlphaFoldDB" id="A0A9Q3C0E8"/>
<dbReference type="Proteomes" id="UP000765509">
    <property type="component" value="Unassembled WGS sequence"/>
</dbReference>
<feature type="region of interest" description="Disordered" evidence="1">
    <location>
        <begin position="162"/>
        <end position="193"/>
    </location>
</feature>
<feature type="region of interest" description="Disordered" evidence="1">
    <location>
        <begin position="89"/>
        <end position="111"/>
    </location>
</feature>
<accession>A0A9Q3C0E8</accession>
<feature type="compositionally biased region" description="Basic and acidic residues" evidence="1">
    <location>
        <begin position="162"/>
        <end position="180"/>
    </location>
</feature>
<dbReference type="EMBL" id="AVOT02003600">
    <property type="protein sequence ID" value="MBW0473985.1"/>
    <property type="molecule type" value="Genomic_DNA"/>
</dbReference>
<gene>
    <name evidence="2" type="ORF">O181_013700</name>
</gene>
<evidence type="ECO:0000313" key="2">
    <source>
        <dbReference type="EMBL" id="MBW0473985.1"/>
    </source>
</evidence>
<keyword evidence="3" id="KW-1185">Reference proteome</keyword>
<feature type="compositionally biased region" description="Basic and acidic residues" evidence="1">
    <location>
        <begin position="89"/>
        <end position="98"/>
    </location>
</feature>
<comment type="caution">
    <text evidence="2">The sequence shown here is derived from an EMBL/GenBank/DDBJ whole genome shotgun (WGS) entry which is preliminary data.</text>
</comment>
<evidence type="ECO:0000256" key="1">
    <source>
        <dbReference type="SAM" id="MobiDB-lite"/>
    </source>
</evidence>
<sequence>MICHLDTSETLVSKGTRQSTEKACPEPEDLEEDTLDIVVDGKILREIIPTLPFTFQFNRNLKREDWKDMDEVLQLHQLLIDLFSMEHGQQEGKQDKGESSQYPSYRRTTDPERAYSASFRLTRSRPNQLSSGFTPFRNQQISGQESPFFTIQGSFQEKTRIQGQKQDHLQPKEERVRPNDPEGAVFGERSAQEPEVVVHNSRISSSININTTPTQMEHDVVTPESDLNSDALWLQMSQFDEKTEKQFSELEASHERMKTLKASMDKIVKTLQEEPTQLRKAS</sequence>
<proteinExistence type="predicted"/>
<evidence type="ECO:0000313" key="3">
    <source>
        <dbReference type="Proteomes" id="UP000765509"/>
    </source>
</evidence>
<reference evidence="2" key="1">
    <citation type="submission" date="2021-03" db="EMBL/GenBank/DDBJ databases">
        <title>Draft genome sequence of rust myrtle Austropuccinia psidii MF-1, a brazilian biotype.</title>
        <authorList>
            <person name="Quecine M.C."/>
            <person name="Pachon D.M.R."/>
            <person name="Bonatelli M.L."/>
            <person name="Correr F.H."/>
            <person name="Franceschini L.M."/>
            <person name="Leite T.F."/>
            <person name="Margarido G.R.A."/>
            <person name="Almeida C.A."/>
            <person name="Ferrarezi J.A."/>
            <person name="Labate C.A."/>
        </authorList>
    </citation>
    <scope>NUCLEOTIDE SEQUENCE</scope>
    <source>
        <strain evidence="2">MF-1</strain>
    </source>
</reference>